<gene>
    <name evidence="1" type="ORF">OPV22_024034</name>
</gene>
<evidence type="ECO:0000313" key="2">
    <source>
        <dbReference type="Proteomes" id="UP001222027"/>
    </source>
</evidence>
<accession>A0AAV8QWY7</accession>
<protein>
    <submittedName>
        <fullName evidence="1">Uncharacterized protein</fullName>
    </submittedName>
</protein>
<organism evidence="1 2">
    <name type="scientific">Ensete ventricosum</name>
    <name type="common">Abyssinian banana</name>
    <name type="synonym">Musa ensete</name>
    <dbReference type="NCBI Taxonomy" id="4639"/>
    <lineage>
        <taxon>Eukaryota</taxon>
        <taxon>Viridiplantae</taxon>
        <taxon>Streptophyta</taxon>
        <taxon>Embryophyta</taxon>
        <taxon>Tracheophyta</taxon>
        <taxon>Spermatophyta</taxon>
        <taxon>Magnoliopsida</taxon>
        <taxon>Liliopsida</taxon>
        <taxon>Zingiberales</taxon>
        <taxon>Musaceae</taxon>
        <taxon>Ensete</taxon>
    </lineage>
</organism>
<keyword evidence="2" id="KW-1185">Reference proteome</keyword>
<comment type="caution">
    <text evidence="1">The sequence shown here is derived from an EMBL/GenBank/DDBJ whole genome shotgun (WGS) entry which is preliminary data.</text>
</comment>
<proteinExistence type="predicted"/>
<sequence length="72" mass="7699">MRARVVVAAGTHGGGEDPVTLPHATVARSVCSPLFAAGQDMNVSHNYREEGRVRRFVFPLCFATLDVALLCG</sequence>
<evidence type="ECO:0000313" key="1">
    <source>
        <dbReference type="EMBL" id="KAJ8480307.1"/>
    </source>
</evidence>
<dbReference type="EMBL" id="JAQQAF010000006">
    <property type="protein sequence ID" value="KAJ8480307.1"/>
    <property type="molecule type" value="Genomic_DNA"/>
</dbReference>
<dbReference type="Proteomes" id="UP001222027">
    <property type="component" value="Unassembled WGS sequence"/>
</dbReference>
<dbReference type="AlphaFoldDB" id="A0AAV8QWY7"/>
<name>A0AAV8QWY7_ENSVE</name>
<reference evidence="1 2" key="1">
    <citation type="submission" date="2022-12" db="EMBL/GenBank/DDBJ databases">
        <title>Chromosome-scale assembly of the Ensete ventricosum genome.</title>
        <authorList>
            <person name="Dussert Y."/>
            <person name="Stocks J."/>
            <person name="Wendawek A."/>
            <person name="Woldeyes F."/>
            <person name="Nichols R.A."/>
            <person name="Borrell J.S."/>
        </authorList>
    </citation>
    <scope>NUCLEOTIDE SEQUENCE [LARGE SCALE GENOMIC DNA]</scope>
    <source>
        <strain evidence="2">cv. Maze</strain>
        <tissue evidence="1">Seeds</tissue>
    </source>
</reference>